<organism evidence="2 3">
    <name type="scientific">Anas platyrhynchos</name>
    <name type="common">Mallard</name>
    <name type="synonym">Anas boschas</name>
    <dbReference type="NCBI Taxonomy" id="8839"/>
    <lineage>
        <taxon>Eukaryota</taxon>
        <taxon>Metazoa</taxon>
        <taxon>Chordata</taxon>
        <taxon>Craniata</taxon>
        <taxon>Vertebrata</taxon>
        <taxon>Euteleostomi</taxon>
        <taxon>Archelosauria</taxon>
        <taxon>Archosauria</taxon>
        <taxon>Dinosauria</taxon>
        <taxon>Saurischia</taxon>
        <taxon>Theropoda</taxon>
        <taxon>Coelurosauria</taxon>
        <taxon>Aves</taxon>
        <taxon>Neognathae</taxon>
        <taxon>Galloanserae</taxon>
        <taxon>Anseriformes</taxon>
        <taxon>Anatidae</taxon>
        <taxon>Anatinae</taxon>
        <taxon>Anas</taxon>
    </lineage>
</organism>
<evidence type="ECO:0000256" key="1">
    <source>
        <dbReference type="SAM" id="MobiDB-lite"/>
    </source>
</evidence>
<dbReference type="EMBL" id="KB742966">
    <property type="protein sequence ID" value="EOB02429.1"/>
    <property type="molecule type" value="Genomic_DNA"/>
</dbReference>
<evidence type="ECO:0000313" key="2">
    <source>
        <dbReference type="EMBL" id="EOB02429.1"/>
    </source>
</evidence>
<reference evidence="3" key="1">
    <citation type="journal article" date="2013" name="Nat. Genet.">
        <title>The duck genome and transcriptome provide insight into an avian influenza virus reservoir species.</title>
        <authorList>
            <person name="Huang Y."/>
            <person name="Li Y."/>
            <person name="Burt D.W."/>
            <person name="Chen H."/>
            <person name="Zhang Y."/>
            <person name="Qian W."/>
            <person name="Kim H."/>
            <person name="Gan S."/>
            <person name="Zhao Y."/>
            <person name="Li J."/>
            <person name="Yi K."/>
            <person name="Feng H."/>
            <person name="Zhu P."/>
            <person name="Li B."/>
            <person name="Liu Q."/>
            <person name="Fairley S."/>
            <person name="Magor K.E."/>
            <person name="Du Z."/>
            <person name="Hu X."/>
            <person name="Goodman L."/>
            <person name="Tafer H."/>
            <person name="Vignal A."/>
            <person name="Lee T."/>
            <person name="Kim K.W."/>
            <person name="Sheng Z."/>
            <person name="An Y."/>
            <person name="Searle S."/>
            <person name="Herrero J."/>
            <person name="Groenen M.A."/>
            <person name="Crooijmans R.P."/>
            <person name="Faraut T."/>
            <person name="Cai Q."/>
            <person name="Webster R.G."/>
            <person name="Aldridge J.R."/>
            <person name="Warren W.C."/>
            <person name="Bartschat S."/>
            <person name="Kehr S."/>
            <person name="Marz M."/>
            <person name="Stadler P.F."/>
            <person name="Smith J."/>
            <person name="Kraus R.H."/>
            <person name="Zhao Y."/>
            <person name="Ren L."/>
            <person name="Fei J."/>
            <person name="Morisson M."/>
            <person name="Kaiser P."/>
            <person name="Griffin D.K."/>
            <person name="Rao M."/>
            <person name="Pitel F."/>
            <person name="Wang J."/>
            <person name="Li N."/>
        </authorList>
    </citation>
    <scope>NUCLEOTIDE SEQUENCE [LARGE SCALE GENOMIC DNA]</scope>
</reference>
<name>R0L9X3_ANAPL</name>
<keyword evidence="3" id="KW-1185">Reference proteome</keyword>
<dbReference type="AlphaFoldDB" id="R0L9X3"/>
<proteinExistence type="predicted"/>
<sequence>MKCHTDSEEKPLVHFRGWQLSGSTVQHCGGVLDPGGEMLVRRCGKRAMALAQGREMHLGFFVLHPEGRGVAAASLGTEMGMQGEPSAPDGRSPGPCHPLGGRRGGEEEEEEGRVGLALEPLAGGSARSLLGREGDEGSRAALRGCWWESRTCGGWPLADD</sequence>
<feature type="region of interest" description="Disordered" evidence="1">
    <location>
        <begin position="79"/>
        <end position="113"/>
    </location>
</feature>
<evidence type="ECO:0000313" key="3">
    <source>
        <dbReference type="Proteomes" id="UP000296049"/>
    </source>
</evidence>
<accession>R0L9X3</accession>
<gene>
    <name evidence="2" type="ORF">Anapl_06237</name>
</gene>
<protein>
    <submittedName>
        <fullName evidence="2">Uncharacterized protein</fullName>
    </submittedName>
</protein>
<dbReference type="Proteomes" id="UP000296049">
    <property type="component" value="Unassembled WGS sequence"/>
</dbReference>